<sequence>MIKLQRDTAQKKEHYKMYKAGKNWLLAGITIMFFGMGVSFGVPTAKADTNLASSSEIVTSRTENDSELK</sequence>
<dbReference type="RefSeq" id="WP_378963564.1">
    <property type="nucleotide sequence ID" value="NZ_JBHSKU010000003.1"/>
</dbReference>
<accession>A0A0R2IYN5</accession>
<protein>
    <submittedName>
        <fullName evidence="3">Uncharacterized protein</fullName>
    </submittedName>
</protein>
<reference evidence="3 4" key="1">
    <citation type="journal article" date="2015" name="Genome Announc.">
        <title>Expanding the biotechnology potential of lactobacilli through comparative genomics of 213 strains and associated genera.</title>
        <authorList>
            <person name="Sun Z."/>
            <person name="Harris H.M."/>
            <person name="McCann A."/>
            <person name="Guo C."/>
            <person name="Argimon S."/>
            <person name="Zhang W."/>
            <person name="Yang X."/>
            <person name="Jeffery I.B."/>
            <person name="Cooney J.C."/>
            <person name="Kagawa T.F."/>
            <person name="Liu W."/>
            <person name="Song Y."/>
            <person name="Salvetti E."/>
            <person name="Wrobel A."/>
            <person name="Rasinkangas P."/>
            <person name="Parkhill J."/>
            <person name="Rea M.C."/>
            <person name="O'Sullivan O."/>
            <person name="Ritari J."/>
            <person name="Douillard F.P."/>
            <person name="Paul Ross R."/>
            <person name="Yang R."/>
            <person name="Briner A.E."/>
            <person name="Felis G.E."/>
            <person name="de Vos W.M."/>
            <person name="Barrangou R."/>
            <person name="Klaenhammer T.R."/>
            <person name="Caufield P.W."/>
            <person name="Cui Y."/>
            <person name="Zhang H."/>
            <person name="O'Toole P.W."/>
        </authorList>
    </citation>
    <scope>NUCLEOTIDE SEQUENCE [LARGE SCALE GENOMIC DNA]</scope>
    <source>
        <strain evidence="3 4">DSM 17757</strain>
    </source>
</reference>
<dbReference type="Pfam" id="PF19258">
    <property type="entry name" value="KxYKxGKxW_sig"/>
    <property type="match status" value="1"/>
</dbReference>
<keyword evidence="4" id="KW-1185">Reference proteome</keyword>
<feature type="transmembrane region" description="Helical" evidence="2">
    <location>
        <begin position="21"/>
        <end position="42"/>
    </location>
</feature>
<keyword evidence="1" id="KW-0732">Signal</keyword>
<gene>
    <name evidence="3" type="ORF">IV80_GL001022</name>
</gene>
<proteinExistence type="predicted"/>
<keyword evidence="2" id="KW-0812">Transmembrane</keyword>
<keyword evidence="2" id="KW-1133">Transmembrane helix</keyword>
<evidence type="ECO:0000256" key="1">
    <source>
        <dbReference type="ARBA" id="ARBA00022729"/>
    </source>
</evidence>
<comment type="caution">
    <text evidence="3">The sequence shown here is derived from an EMBL/GenBank/DDBJ whole genome shotgun (WGS) entry which is preliminary data.</text>
</comment>
<dbReference type="NCBIfam" id="TIGR03715">
    <property type="entry name" value="KxYKxGKxW"/>
    <property type="match status" value="1"/>
</dbReference>
<evidence type="ECO:0000313" key="4">
    <source>
        <dbReference type="Proteomes" id="UP000051568"/>
    </source>
</evidence>
<dbReference type="InterPro" id="IPR022263">
    <property type="entry name" value="KxYKxGKxW"/>
</dbReference>
<dbReference type="Proteomes" id="UP000051568">
    <property type="component" value="Unassembled WGS sequence"/>
</dbReference>
<name>A0A0R2IYN5_9LACO</name>
<evidence type="ECO:0000256" key="2">
    <source>
        <dbReference type="SAM" id="Phobius"/>
    </source>
</evidence>
<dbReference type="PATRIC" id="fig|319652.3.peg.1030"/>
<keyword evidence="2" id="KW-0472">Membrane</keyword>
<dbReference type="AlphaFoldDB" id="A0A0R2IYN5"/>
<evidence type="ECO:0000313" key="3">
    <source>
        <dbReference type="EMBL" id="KRN66932.1"/>
    </source>
</evidence>
<organism evidence="3 4">
    <name type="scientific">Pediococcus cellicola</name>
    <dbReference type="NCBI Taxonomy" id="319652"/>
    <lineage>
        <taxon>Bacteria</taxon>
        <taxon>Bacillati</taxon>
        <taxon>Bacillota</taxon>
        <taxon>Bacilli</taxon>
        <taxon>Lactobacillales</taxon>
        <taxon>Lactobacillaceae</taxon>
        <taxon>Pediococcus</taxon>
    </lineage>
</organism>
<dbReference type="EMBL" id="JQBR01000003">
    <property type="protein sequence ID" value="KRN66932.1"/>
    <property type="molecule type" value="Genomic_DNA"/>
</dbReference>